<dbReference type="AlphaFoldDB" id="A0A225WMN8"/>
<sequence>MDIILAQFSSDELRVKCLTAVYDQLRHAEAQIHPALDALKCALSVVRASKKMNKGPLDESPDVSKALNLLFAGCNEIETLICDLNREVSNAGGTMSPSGVDGMEETQAEPEEEVPVKNMYKDTGTKVEQEGNFFTSVAGQATIVLPLSDEETVVVKDEPMQGEIGIQFGPGDHVAEIVEPSTSRVHGCFFMPDQMNREEKSGEVGPSPRKKVKTMETSMIIAPLPELVTTEHDVVTLLRQRMEVASSGAIGARAAVGFALNVAISIEERGGMTRRSPLIRELAASISRAGQKLMEVREKQLVQVEHHLEDISLLMSVAVVNLEKGLRRDEVREAWKMLKVIKELHDVFPLKTKSLYRYVHSIFCAVGSHTPVVTKRCICCMIGTLFTFPTILLKNMKYQRTL</sequence>
<protein>
    <submittedName>
        <fullName evidence="2">Uncharacterized protein</fullName>
    </submittedName>
</protein>
<name>A0A225WMN8_9STRA</name>
<dbReference type="Proteomes" id="UP000198211">
    <property type="component" value="Unassembled WGS sequence"/>
</dbReference>
<keyword evidence="3" id="KW-1185">Reference proteome</keyword>
<gene>
    <name evidence="2" type="ORF">PHMEG_0006912</name>
</gene>
<feature type="compositionally biased region" description="Acidic residues" evidence="1">
    <location>
        <begin position="102"/>
        <end position="113"/>
    </location>
</feature>
<comment type="caution">
    <text evidence="2">The sequence shown here is derived from an EMBL/GenBank/DDBJ whole genome shotgun (WGS) entry which is preliminary data.</text>
</comment>
<feature type="region of interest" description="Disordered" evidence="1">
    <location>
        <begin position="92"/>
        <end position="113"/>
    </location>
</feature>
<organism evidence="2 3">
    <name type="scientific">Phytophthora megakarya</name>
    <dbReference type="NCBI Taxonomy" id="4795"/>
    <lineage>
        <taxon>Eukaryota</taxon>
        <taxon>Sar</taxon>
        <taxon>Stramenopiles</taxon>
        <taxon>Oomycota</taxon>
        <taxon>Peronosporomycetes</taxon>
        <taxon>Peronosporales</taxon>
        <taxon>Peronosporaceae</taxon>
        <taxon>Phytophthora</taxon>
    </lineage>
</organism>
<evidence type="ECO:0000256" key="1">
    <source>
        <dbReference type="SAM" id="MobiDB-lite"/>
    </source>
</evidence>
<reference evidence="3" key="1">
    <citation type="submission" date="2017-03" db="EMBL/GenBank/DDBJ databases">
        <title>Phytopthora megakarya and P. palmivora, two closely related causual agents of cacao black pod achieved similar genome size and gene model numbers by different mechanisms.</title>
        <authorList>
            <person name="Ali S."/>
            <person name="Shao J."/>
            <person name="Larry D.J."/>
            <person name="Kronmiller B."/>
            <person name="Shen D."/>
            <person name="Strem M.D."/>
            <person name="Melnick R.L."/>
            <person name="Guiltinan M.J."/>
            <person name="Tyler B.M."/>
            <person name="Meinhardt L.W."/>
            <person name="Bailey B.A."/>
        </authorList>
    </citation>
    <scope>NUCLEOTIDE SEQUENCE [LARGE SCALE GENOMIC DNA]</scope>
    <source>
        <strain evidence="3">zdho120</strain>
    </source>
</reference>
<accession>A0A225WMN8</accession>
<evidence type="ECO:0000313" key="2">
    <source>
        <dbReference type="EMBL" id="OWZ18915.1"/>
    </source>
</evidence>
<evidence type="ECO:0000313" key="3">
    <source>
        <dbReference type="Proteomes" id="UP000198211"/>
    </source>
</evidence>
<dbReference type="OrthoDB" id="99844at2759"/>
<proteinExistence type="predicted"/>
<dbReference type="EMBL" id="NBNE01000516">
    <property type="protein sequence ID" value="OWZ18915.1"/>
    <property type="molecule type" value="Genomic_DNA"/>
</dbReference>